<evidence type="ECO:0000256" key="3">
    <source>
        <dbReference type="ARBA" id="ARBA00022692"/>
    </source>
</evidence>
<dbReference type="SUPFAM" id="SSF103481">
    <property type="entry name" value="Multidrug resistance efflux transporter EmrE"/>
    <property type="match status" value="2"/>
</dbReference>
<reference evidence="9" key="1">
    <citation type="submission" date="2017-09" db="EMBL/GenBank/DDBJ databases">
        <authorList>
            <person name="Regsiter A."/>
            <person name="William W."/>
        </authorList>
    </citation>
    <scope>NUCLEOTIDE SEQUENCE [LARGE SCALE GENOMIC DNA]</scope>
    <source>
        <strain evidence="9">500-1</strain>
    </source>
</reference>
<dbReference type="InterPro" id="IPR050638">
    <property type="entry name" value="AA-Vitamin_Transporters"/>
</dbReference>
<feature type="domain" description="EamA" evidence="7">
    <location>
        <begin position="157"/>
        <end position="291"/>
    </location>
</feature>
<keyword evidence="9" id="KW-1185">Reference proteome</keyword>
<evidence type="ECO:0000256" key="4">
    <source>
        <dbReference type="ARBA" id="ARBA00022989"/>
    </source>
</evidence>
<protein>
    <submittedName>
        <fullName evidence="8">Permease</fullName>
    </submittedName>
</protein>
<evidence type="ECO:0000256" key="5">
    <source>
        <dbReference type="ARBA" id="ARBA00023136"/>
    </source>
</evidence>
<keyword evidence="3 6" id="KW-0812">Transmembrane</keyword>
<feature type="transmembrane region" description="Helical" evidence="6">
    <location>
        <begin position="127"/>
        <end position="146"/>
    </location>
</feature>
<evidence type="ECO:0000256" key="1">
    <source>
        <dbReference type="ARBA" id="ARBA00004141"/>
    </source>
</evidence>
<name>A0A2C8FDL3_9BACT</name>
<dbReference type="EMBL" id="LT907975">
    <property type="protein sequence ID" value="SOB60743.1"/>
    <property type="molecule type" value="Genomic_DNA"/>
</dbReference>
<dbReference type="AlphaFoldDB" id="A0A2C8FDL3"/>
<evidence type="ECO:0000313" key="8">
    <source>
        <dbReference type="EMBL" id="SOB60743.1"/>
    </source>
</evidence>
<evidence type="ECO:0000256" key="2">
    <source>
        <dbReference type="ARBA" id="ARBA00007362"/>
    </source>
</evidence>
<proteinExistence type="inferred from homology"/>
<sequence>MSNTHKTGYACALLATLIWSGNFIIARGLGDQISPFTLAALRWGTATLILLPFAGKALWNERATLKKHLPHLLISALIGVTTFNTLIYIAAHTTNTLNLSLIATATPAFVVLLSRVMLGEAITVNKLIGLLAAVFGIVTLVTRGNYQVLLDLSFHQGDIWMLLAALLWAMYSIHLKRRPDTISQKAYLGFTFLAGVLPLIPAAIGEQMVNSSFPLSLTAMGAVLYIGIGASLISYILWAKAMKTIGPTRASFVYYSLPAFCGIEAYLILNEPITWAHAVGFVLILGGILIATHPRFAPAKASVHNS</sequence>
<feature type="domain" description="EamA" evidence="7">
    <location>
        <begin position="7"/>
        <end position="141"/>
    </location>
</feature>
<comment type="subcellular location">
    <subcellularLocation>
        <location evidence="1">Membrane</location>
        <topology evidence="1">Multi-pass membrane protein</topology>
    </subcellularLocation>
</comment>
<gene>
    <name evidence="8" type="ORF">DPRO_3826</name>
</gene>
<evidence type="ECO:0000313" key="9">
    <source>
        <dbReference type="Proteomes" id="UP000219215"/>
    </source>
</evidence>
<feature type="transmembrane region" description="Helical" evidence="6">
    <location>
        <begin position="275"/>
        <end position="292"/>
    </location>
</feature>
<dbReference type="InterPro" id="IPR000620">
    <property type="entry name" value="EamA_dom"/>
</dbReference>
<dbReference type="KEGG" id="pprf:DPRO_3826"/>
<feature type="transmembrane region" description="Helical" evidence="6">
    <location>
        <begin position="97"/>
        <end position="118"/>
    </location>
</feature>
<dbReference type="InterPro" id="IPR037185">
    <property type="entry name" value="EmrE-like"/>
</dbReference>
<dbReference type="PANTHER" id="PTHR32322">
    <property type="entry name" value="INNER MEMBRANE TRANSPORTER"/>
    <property type="match status" value="1"/>
</dbReference>
<dbReference type="Proteomes" id="UP000219215">
    <property type="component" value="Chromosome DPRO"/>
</dbReference>
<dbReference type="Pfam" id="PF00892">
    <property type="entry name" value="EamA"/>
    <property type="match status" value="2"/>
</dbReference>
<feature type="transmembrane region" description="Helical" evidence="6">
    <location>
        <begin position="158"/>
        <end position="175"/>
    </location>
</feature>
<dbReference type="RefSeq" id="WP_097013423.1">
    <property type="nucleotide sequence ID" value="NZ_LT907975.1"/>
</dbReference>
<feature type="transmembrane region" description="Helical" evidence="6">
    <location>
        <begin position="40"/>
        <end position="59"/>
    </location>
</feature>
<organism evidence="8 9">
    <name type="scientific">Pseudodesulfovibrio profundus</name>
    <dbReference type="NCBI Taxonomy" id="57320"/>
    <lineage>
        <taxon>Bacteria</taxon>
        <taxon>Pseudomonadati</taxon>
        <taxon>Thermodesulfobacteriota</taxon>
        <taxon>Desulfovibrionia</taxon>
        <taxon>Desulfovibrionales</taxon>
        <taxon>Desulfovibrionaceae</taxon>
    </lineage>
</organism>
<comment type="similarity">
    <text evidence="2">Belongs to the EamA transporter family.</text>
</comment>
<accession>A0A2C8FDL3</accession>
<feature type="transmembrane region" description="Helical" evidence="6">
    <location>
        <begin position="187"/>
        <end position="205"/>
    </location>
</feature>
<keyword evidence="4 6" id="KW-1133">Transmembrane helix</keyword>
<feature type="transmembrane region" description="Helical" evidence="6">
    <location>
        <begin position="250"/>
        <end position="269"/>
    </location>
</feature>
<feature type="transmembrane region" description="Helical" evidence="6">
    <location>
        <begin position="71"/>
        <end position="91"/>
    </location>
</feature>
<dbReference type="PANTHER" id="PTHR32322:SF2">
    <property type="entry name" value="EAMA DOMAIN-CONTAINING PROTEIN"/>
    <property type="match status" value="1"/>
</dbReference>
<keyword evidence="5 6" id="KW-0472">Membrane</keyword>
<feature type="transmembrane region" description="Helical" evidence="6">
    <location>
        <begin position="217"/>
        <end position="238"/>
    </location>
</feature>
<dbReference type="GO" id="GO:0016020">
    <property type="term" value="C:membrane"/>
    <property type="evidence" value="ECO:0007669"/>
    <property type="project" value="UniProtKB-SubCell"/>
</dbReference>
<evidence type="ECO:0000259" key="7">
    <source>
        <dbReference type="Pfam" id="PF00892"/>
    </source>
</evidence>
<dbReference type="OrthoDB" id="4167046at2"/>
<evidence type="ECO:0000256" key="6">
    <source>
        <dbReference type="SAM" id="Phobius"/>
    </source>
</evidence>